<proteinExistence type="predicted"/>
<evidence type="ECO:0000313" key="1">
    <source>
        <dbReference type="EMBL" id="KAJ9161173.1"/>
    </source>
</evidence>
<keyword evidence="2" id="KW-1185">Reference proteome</keyword>
<organism evidence="1 2">
    <name type="scientific">Coniochaeta hoffmannii</name>
    <dbReference type="NCBI Taxonomy" id="91930"/>
    <lineage>
        <taxon>Eukaryota</taxon>
        <taxon>Fungi</taxon>
        <taxon>Dikarya</taxon>
        <taxon>Ascomycota</taxon>
        <taxon>Pezizomycotina</taxon>
        <taxon>Sordariomycetes</taxon>
        <taxon>Sordariomycetidae</taxon>
        <taxon>Coniochaetales</taxon>
        <taxon>Coniochaetaceae</taxon>
        <taxon>Coniochaeta</taxon>
    </lineage>
</organism>
<reference evidence="1" key="1">
    <citation type="submission" date="2022-07" db="EMBL/GenBank/DDBJ databases">
        <title>Fungi with potential for degradation of polypropylene.</title>
        <authorList>
            <person name="Gostincar C."/>
        </authorList>
    </citation>
    <scope>NUCLEOTIDE SEQUENCE</scope>
    <source>
        <strain evidence="1">EXF-13287</strain>
    </source>
</reference>
<gene>
    <name evidence="1" type="ORF">NKR19_g2540</name>
</gene>
<dbReference type="Proteomes" id="UP001174691">
    <property type="component" value="Unassembled WGS sequence"/>
</dbReference>
<dbReference type="EMBL" id="JANBVN010000026">
    <property type="protein sequence ID" value="KAJ9161173.1"/>
    <property type="molecule type" value="Genomic_DNA"/>
</dbReference>
<sequence>MPAVRHVQRPRVQKGSFLLSKGDVGIGIGTGWIAEKIESGIPLAEGLPKDWLDTCQIAPDEAGYLGEPSRWLEDTKLNLDQLRDLAASLARFCSAATYALSRGYCKASPHSFVAGVVKDVGGFEGLKSFL</sequence>
<accession>A0AA38RYM9</accession>
<name>A0AA38RYM9_9PEZI</name>
<dbReference type="AlphaFoldDB" id="A0AA38RYM9"/>
<evidence type="ECO:0000313" key="2">
    <source>
        <dbReference type="Proteomes" id="UP001174691"/>
    </source>
</evidence>
<comment type="caution">
    <text evidence="1">The sequence shown here is derived from an EMBL/GenBank/DDBJ whole genome shotgun (WGS) entry which is preliminary data.</text>
</comment>
<protein>
    <submittedName>
        <fullName evidence="1">Uncharacterized protein</fullName>
    </submittedName>
</protein>